<dbReference type="Proteomes" id="UP000297496">
    <property type="component" value="Unassembled WGS sequence"/>
</dbReference>
<dbReference type="PROSITE" id="PS51273">
    <property type="entry name" value="GATASE_TYPE_1"/>
    <property type="match status" value="1"/>
</dbReference>
<gene>
    <name evidence="1" type="ORF">EXE59_22125</name>
</gene>
<dbReference type="CDD" id="cd01745">
    <property type="entry name" value="GATase1_2"/>
    <property type="match status" value="1"/>
</dbReference>
<protein>
    <submittedName>
        <fullName evidence="1">Gamma-glutamyl-gamma-aminobutyrate hydrolase family protein</fullName>
    </submittedName>
</protein>
<dbReference type="AlphaFoldDB" id="A0A4Z1CN15"/>
<dbReference type="PANTHER" id="PTHR43235">
    <property type="entry name" value="GLUTAMINE AMIDOTRANSFERASE PB2B2.05-RELATED"/>
    <property type="match status" value="1"/>
</dbReference>
<dbReference type="InterPro" id="IPR029062">
    <property type="entry name" value="Class_I_gatase-like"/>
</dbReference>
<dbReference type="EMBL" id="SRRO01000001">
    <property type="protein sequence ID" value="TGN66349.1"/>
    <property type="molecule type" value="Genomic_DNA"/>
</dbReference>
<dbReference type="GO" id="GO:0005829">
    <property type="term" value="C:cytosol"/>
    <property type="evidence" value="ECO:0007669"/>
    <property type="project" value="TreeGrafter"/>
</dbReference>
<dbReference type="OrthoDB" id="9813383at2"/>
<name>A0A4Z1CN15_9ACTN</name>
<dbReference type="SUPFAM" id="SSF52317">
    <property type="entry name" value="Class I glutamine amidotransferase-like"/>
    <property type="match status" value="1"/>
</dbReference>
<dbReference type="InterPro" id="IPR044668">
    <property type="entry name" value="PuuD-like"/>
</dbReference>
<dbReference type="FunFam" id="3.40.50.880:FF:000030">
    <property type="entry name" value="Gamma-glutamyl-gamma-aminobutyrate hydrolase PuuD"/>
    <property type="match status" value="1"/>
</dbReference>
<dbReference type="RefSeq" id="WP_135840821.1">
    <property type="nucleotide sequence ID" value="NZ_SRRO01000001.1"/>
</dbReference>
<comment type="caution">
    <text evidence="1">The sequence shown here is derived from an EMBL/GenBank/DDBJ whole genome shotgun (WGS) entry which is preliminary data.</text>
</comment>
<evidence type="ECO:0000313" key="2">
    <source>
        <dbReference type="Proteomes" id="UP000297496"/>
    </source>
</evidence>
<organism evidence="1 2">
    <name type="scientific">Nocardioides eburneiflavus</name>
    <dbReference type="NCBI Taxonomy" id="2518372"/>
    <lineage>
        <taxon>Bacteria</taxon>
        <taxon>Bacillati</taxon>
        <taxon>Actinomycetota</taxon>
        <taxon>Actinomycetes</taxon>
        <taxon>Propionibacteriales</taxon>
        <taxon>Nocardioidaceae</taxon>
        <taxon>Nocardioides</taxon>
    </lineage>
</organism>
<proteinExistence type="predicted"/>
<dbReference type="GO" id="GO:0006598">
    <property type="term" value="P:polyamine catabolic process"/>
    <property type="evidence" value="ECO:0007669"/>
    <property type="project" value="TreeGrafter"/>
</dbReference>
<evidence type="ECO:0000313" key="1">
    <source>
        <dbReference type="EMBL" id="TGN66349.1"/>
    </source>
</evidence>
<dbReference type="Gene3D" id="3.40.50.880">
    <property type="match status" value="1"/>
</dbReference>
<dbReference type="Pfam" id="PF07722">
    <property type="entry name" value="Peptidase_C26"/>
    <property type="match status" value="1"/>
</dbReference>
<reference evidence="1 2" key="1">
    <citation type="submission" date="2019-04" db="EMBL/GenBank/DDBJ databases">
        <title>Three New Species of Nocardioides, Nocardioides euryhalodurans sp. nov., Nocardioides seonyuensis sp. nov. and Nocardioides eburneoflavus sp. nov. Isolated from Soil.</title>
        <authorList>
            <person name="Roh S.G."/>
            <person name="Lee C."/>
            <person name="Kim M.-K."/>
            <person name="Kim S.B."/>
        </authorList>
    </citation>
    <scope>NUCLEOTIDE SEQUENCE [LARGE SCALE GENOMIC DNA]</scope>
    <source>
        <strain evidence="1 2">MMS17-SY213</strain>
    </source>
</reference>
<dbReference type="PANTHER" id="PTHR43235:SF1">
    <property type="entry name" value="GLUTAMINE AMIDOTRANSFERASE PB2B2.05-RELATED"/>
    <property type="match status" value="1"/>
</dbReference>
<dbReference type="GO" id="GO:0033969">
    <property type="term" value="F:gamma-glutamyl-gamma-aminobutyrate hydrolase activity"/>
    <property type="evidence" value="ECO:0007669"/>
    <property type="project" value="TreeGrafter"/>
</dbReference>
<sequence length="265" mass="28357">MNGCDTTPPEAGPRRPVVGVTTYVERARQGVWDVPAAYLQYDYVELVTRAGGVPVLLPPPGSGASPVREVLDRVDALVLAGGRDVDARRYGAEPHETADPPATDRDEWEIALTRAALERGVPLLGICRGAQVLTVALGGTLVQHVPDLPTAGAHKHGPGEFASHTVRTVAGSRVAAALGSDARVSCYHHQAVERLPDGLRATAHAEDGVVEGVELDGELDAELDATRFAVGVQWHPEQTLDDLRLMESLVQAARDQLEQRQREMA</sequence>
<accession>A0A4Z1CN15</accession>
<keyword evidence="2" id="KW-1185">Reference proteome</keyword>
<dbReference type="InterPro" id="IPR011697">
    <property type="entry name" value="Peptidase_C26"/>
</dbReference>
<keyword evidence="1" id="KW-0378">Hydrolase</keyword>